<feature type="chain" id="PRO_5031306799" evidence="1">
    <location>
        <begin position="22"/>
        <end position="84"/>
    </location>
</feature>
<organism evidence="2 3">
    <name type="scientific">Corallococcus exercitus</name>
    <dbReference type="NCBI Taxonomy" id="2316736"/>
    <lineage>
        <taxon>Bacteria</taxon>
        <taxon>Pseudomonadati</taxon>
        <taxon>Myxococcota</taxon>
        <taxon>Myxococcia</taxon>
        <taxon>Myxococcales</taxon>
        <taxon>Cystobacterineae</taxon>
        <taxon>Myxococcaceae</taxon>
        <taxon>Corallococcus</taxon>
    </lineage>
</organism>
<dbReference type="AlphaFoldDB" id="A0A7Y4NFW1"/>
<dbReference type="RefSeq" id="WP_171419056.1">
    <property type="nucleotide sequence ID" value="NZ_JABFJW010000229.1"/>
</dbReference>
<evidence type="ECO:0000256" key="1">
    <source>
        <dbReference type="SAM" id="SignalP"/>
    </source>
</evidence>
<proteinExistence type="predicted"/>
<gene>
    <name evidence="2" type="ORF">HNS30_25560</name>
</gene>
<comment type="caution">
    <text evidence="2">The sequence shown here is derived from an EMBL/GenBank/DDBJ whole genome shotgun (WGS) entry which is preliminary data.</text>
</comment>
<feature type="signal peptide" evidence="1">
    <location>
        <begin position="1"/>
        <end position="21"/>
    </location>
</feature>
<accession>A0A7Y4NFW1</accession>
<name>A0A7Y4NFW1_9BACT</name>
<reference evidence="2 3" key="1">
    <citation type="submission" date="2020-05" db="EMBL/GenBank/DDBJ databases">
        <authorList>
            <person name="Whitworth D."/>
        </authorList>
    </citation>
    <scope>NUCLEOTIDE SEQUENCE [LARGE SCALE GENOMIC DNA]</scope>
    <source>
        <strain evidence="2 3">CA046A</strain>
    </source>
</reference>
<protein>
    <submittedName>
        <fullName evidence="2">Uncharacterized protein</fullName>
    </submittedName>
</protein>
<dbReference type="Proteomes" id="UP000528460">
    <property type="component" value="Unassembled WGS sequence"/>
</dbReference>
<keyword evidence="1" id="KW-0732">Signal</keyword>
<dbReference type="EMBL" id="JABFJW010000229">
    <property type="protein sequence ID" value="NOK12414.1"/>
    <property type="molecule type" value="Genomic_DNA"/>
</dbReference>
<evidence type="ECO:0000313" key="2">
    <source>
        <dbReference type="EMBL" id="NOK12414.1"/>
    </source>
</evidence>
<evidence type="ECO:0000313" key="3">
    <source>
        <dbReference type="Proteomes" id="UP000528460"/>
    </source>
</evidence>
<sequence length="84" mass="8522">MKRLIGLSALGALLASGAASARDGDNINLYRYVLDVDVPESPALVALEQAPLRVLLGAAPKPVMATVLVSAAPTSASIRAPPST</sequence>